<protein>
    <submittedName>
        <fullName evidence="9">Membrane fusion protein, multidrug efflux system</fullName>
    </submittedName>
</protein>
<evidence type="ECO:0000313" key="8">
    <source>
        <dbReference type="EMBL" id="CUS95493.1"/>
    </source>
</evidence>
<dbReference type="Gene3D" id="2.40.420.20">
    <property type="match status" value="1"/>
</dbReference>
<dbReference type="Pfam" id="PF25917">
    <property type="entry name" value="BSH_RND"/>
    <property type="match status" value="1"/>
</dbReference>
<evidence type="ECO:0000259" key="4">
    <source>
        <dbReference type="Pfam" id="PF25876"/>
    </source>
</evidence>
<dbReference type="InterPro" id="IPR058624">
    <property type="entry name" value="MdtA-like_HH"/>
</dbReference>
<organism evidence="9 10">
    <name type="scientific">Candidatus Kryptonium thompsonii</name>
    <dbReference type="NCBI Taxonomy" id="1633631"/>
    <lineage>
        <taxon>Bacteria</taxon>
        <taxon>Pseudomonadati</taxon>
        <taxon>Candidatus Kryptoniota</taxon>
        <taxon>Candidatus Kryptonium</taxon>
    </lineage>
</organism>
<evidence type="ECO:0000313" key="10">
    <source>
        <dbReference type="Proteomes" id="UP000182011"/>
    </source>
</evidence>
<dbReference type="Gene3D" id="6.10.140.1990">
    <property type="match status" value="1"/>
</dbReference>
<accession>A0A0P1MUW7</accession>
<accession>A0A0P1LK82</accession>
<dbReference type="GO" id="GO:0030313">
    <property type="term" value="C:cell envelope"/>
    <property type="evidence" value="ECO:0007669"/>
    <property type="project" value="UniProtKB-SubCell"/>
</dbReference>
<dbReference type="OrthoDB" id="9806939at2"/>
<gene>
    <name evidence="9" type="ORF">JGI4_01325</name>
    <name evidence="8" type="ORF">JGI8_02175</name>
</gene>
<dbReference type="Proteomes" id="UP000182200">
    <property type="component" value="Unassembled WGS sequence"/>
</dbReference>
<dbReference type="Proteomes" id="UP000182011">
    <property type="component" value="Unassembled WGS sequence"/>
</dbReference>
<feature type="domain" description="YknX-like C-terminal permuted SH3-like" evidence="7">
    <location>
        <begin position="283"/>
        <end position="350"/>
    </location>
</feature>
<feature type="domain" description="Multidrug resistance protein MdtA-like alpha-helical hairpin" evidence="4">
    <location>
        <begin position="106"/>
        <end position="165"/>
    </location>
</feature>
<dbReference type="InterPro" id="IPR058625">
    <property type="entry name" value="MdtA-like_BSH"/>
</dbReference>
<sequence>MKISNKGLIVIIIVAIIGLSLPKLKSIFADKKTVNRNPGFAPEFTAKAYIAKPQKLENKIKVTGTILANEEVEIRSEISGKVEKIFFSEGGRVKKGDILVKVDDSELQAQLLKTQYQKKLAEEKEYRQRMLLEKEAISKQEYDVALTELNTLEAEIQLIKARIAKTEIRAPFDGVIGLRYVSEGSYISPATKISTLQDIDTLKIEFSIPEKYIKSVNVGDKIDFKIQGSDKTYRAVIYAVDPKIDPTTRTLQVRAIFPNKNYEVLPGSFAEIEVILEEIPNAILIPAEAIIPSTEGTSVFIYNNGIALERKVETGIRTERFIQVKSGLKPGDTVLTTGLLQLKSGFKVKISEIE</sequence>
<keyword evidence="2 3" id="KW-0175">Coiled coil</keyword>
<dbReference type="Pfam" id="PF25876">
    <property type="entry name" value="HH_MFP_RND"/>
    <property type="match status" value="1"/>
</dbReference>
<comment type="similarity">
    <text evidence="1">Belongs to the membrane fusion protein (MFP) (TC 8.A.1) family.</text>
</comment>
<dbReference type="InterPro" id="IPR006143">
    <property type="entry name" value="RND_pump_MFP"/>
</dbReference>
<feature type="domain" description="CusB-like beta-barrel" evidence="6">
    <location>
        <begin position="204"/>
        <end position="274"/>
    </location>
</feature>
<dbReference type="NCBIfam" id="TIGR01730">
    <property type="entry name" value="RND_mfp"/>
    <property type="match status" value="1"/>
</dbReference>
<evidence type="ECO:0000256" key="3">
    <source>
        <dbReference type="SAM" id="Coils"/>
    </source>
</evidence>
<evidence type="ECO:0000256" key="1">
    <source>
        <dbReference type="ARBA" id="ARBA00009477"/>
    </source>
</evidence>
<name>A0A0P1LK82_9BACT</name>
<dbReference type="FunFam" id="2.40.30.170:FF:000010">
    <property type="entry name" value="Efflux RND transporter periplasmic adaptor subunit"/>
    <property type="match status" value="1"/>
</dbReference>
<evidence type="ECO:0000259" key="5">
    <source>
        <dbReference type="Pfam" id="PF25917"/>
    </source>
</evidence>
<keyword evidence="11" id="KW-1185">Reference proteome</keyword>
<dbReference type="EMBL" id="CZVI01000077">
    <property type="protein sequence ID" value="CUS95493.1"/>
    <property type="molecule type" value="Genomic_DNA"/>
</dbReference>
<dbReference type="EMBL" id="FAOP01000005">
    <property type="protein sequence ID" value="CUU05699.1"/>
    <property type="molecule type" value="Genomic_DNA"/>
</dbReference>
<dbReference type="PANTHER" id="PTHR30469:SF36">
    <property type="entry name" value="BLL3903 PROTEIN"/>
    <property type="match status" value="1"/>
</dbReference>
<dbReference type="Pfam" id="PF25954">
    <property type="entry name" value="Beta-barrel_RND_2"/>
    <property type="match status" value="1"/>
</dbReference>
<dbReference type="GO" id="GO:1990961">
    <property type="term" value="P:xenobiotic detoxification by transmembrane export across the plasma membrane"/>
    <property type="evidence" value="ECO:0007669"/>
    <property type="project" value="InterPro"/>
</dbReference>
<dbReference type="Pfam" id="PF25989">
    <property type="entry name" value="YknX_C"/>
    <property type="match status" value="1"/>
</dbReference>
<dbReference type="InterPro" id="IPR030190">
    <property type="entry name" value="MacA_alpha-hairpin_sf"/>
</dbReference>
<dbReference type="RefSeq" id="WP_047134191.1">
    <property type="nucleotide sequence ID" value="NZ_CZVI01000077.1"/>
</dbReference>
<reference evidence="9 10" key="1">
    <citation type="submission" date="2015-11" db="EMBL/GenBank/DDBJ databases">
        <authorList>
            <person name="Zhang Y."/>
            <person name="Guo Z."/>
        </authorList>
    </citation>
    <scope>NUCLEOTIDE SEQUENCE [LARGE SCALE GENOMIC DNA]</scope>
    <source>
        <strain evidence="9">JGI-4</strain>
    </source>
</reference>
<dbReference type="GO" id="GO:0015562">
    <property type="term" value="F:efflux transmembrane transporter activity"/>
    <property type="evidence" value="ECO:0007669"/>
    <property type="project" value="TreeGrafter"/>
</dbReference>
<evidence type="ECO:0000256" key="2">
    <source>
        <dbReference type="ARBA" id="ARBA00023054"/>
    </source>
</evidence>
<evidence type="ECO:0000313" key="11">
    <source>
        <dbReference type="Proteomes" id="UP000182200"/>
    </source>
</evidence>
<proteinExistence type="inferred from homology"/>
<evidence type="ECO:0000259" key="7">
    <source>
        <dbReference type="Pfam" id="PF25989"/>
    </source>
</evidence>
<feature type="domain" description="Multidrug resistance protein MdtA-like barrel-sandwich hybrid" evidence="5">
    <location>
        <begin position="71"/>
        <end position="192"/>
    </location>
</feature>
<accession>A0A0P1P107</accession>
<reference evidence="8 11" key="2">
    <citation type="submission" date="2015-11" db="EMBL/GenBank/DDBJ databases">
        <authorList>
            <person name="Varghese N."/>
        </authorList>
    </citation>
    <scope>NUCLEOTIDE SEQUENCE [LARGE SCALE GENOMIC DNA]</scope>
    <source>
        <strain evidence="8 11">JGI-8</strain>
    </source>
</reference>
<dbReference type="GO" id="GO:1990281">
    <property type="term" value="C:efflux pump complex"/>
    <property type="evidence" value="ECO:0007669"/>
    <property type="project" value="TreeGrafter"/>
</dbReference>
<accession>A0A0P1LZ63</accession>
<evidence type="ECO:0000259" key="6">
    <source>
        <dbReference type="Pfam" id="PF25954"/>
    </source>
</evidence>
<accession>A0A0P1MJP6</accession>
<dbReference type="GO" id="GO:0019898">
    <property type="term" value="C:extrinsic component of membrane"/>
    <property type="evidence" value="ECO:0007669"/>
    <property type="project" value="InterPro"/>
</dbReference>
<dbReference type="InterPro" id="IPR058792">
    <property type="entry name" value="Beta-barrel_RND_2"/>
</dbReference>
<dbReference type="Gene3D" id="2.40.50.100">
    <property type="match status" value="1"/>
</dbReference>
<feature type="coiled-coil region" evidence="3">
    <location>
        <begin position="142"/>
        <end position="169"/>
    </location>
</feature>
<accession>A0A0P1M2A4</accession>
<dbReference type="AlphaFoldDB" id="A0A0P1LK82"/>
<dbReference type="GO" id="GO:1990195">
    <property type="term" value="C:macrolide transmembrane transporter complex"/>
    <property type="evidence" value="ECO:0007669"/>
    <property type="project" value="InterPro"/>
</dbReference>
<dbReference type="SUPFAM" id="SSF111369">
    <property type="entry name" value="HlyD-like secretion proteins"/>
    <property type="match status" value="1"/>
</dbReference>
<dbReference type="Gene3D" id="2.40.30.170">
    <property type="match status" value="1"/>
</dbReference>
<accession>A0A0P1MXY5</accession>
<dbReference type="PANTHER" id="PTHR30469">
    <property type="entry name" value="MULTIDRUG RESISTANCE PROTEIN MDTA"/>
    <property type="match status" value="1"/>
</dbReference>
<dbReference type="STRING" id="1633631.GCA_001442925_01320"/>
<dbReference type="InterPro" id="IPR058637">
    <property type="entry name" value="YknX-like_C"/>
</dbReference>
<accession>A0A0S4N555</accession>
<evidence type="ECO:0000313" key="9">
    <source>
        <dbReference type="EMBL" id="CUU05699.1"/>
    </source>
</evidence>